<gene>
    <name evidence="4" type="ORF">ERS852407_05521</name>
</gene>
<evidence type="ECO:0000313" key="5">
    <source>
        <dbReference type="Proteomes" id="UP000095651"/>
    </source>
</evidence>
<dbReference type="Pfam" id="PF04471">
    <property type="entry name" value="Mrr_cat"/>
    <property type="match status" value="1"/>
</dbReference>
<evidence type="ECO:0000259" key="2">
    <source>
        <dbReference type="Pfam" id="PF04471"/>
    </source>
</evidence>
<dbReference type="EMBL" id="CYZE01000023">
    <property type="protein sequence ID" value="CUP28427.1"/>
    <property type="molecule type" value="Genomic_DNA"/>
</dbReference>
<organism evidence="4 5">
    <name type="scientific">Hungatella hathewayi</name>
    <dbReference type="NCBI Taxonomy" id="154046"/>
    <lineage>
        <taxon>Bacteria</taxon>
        <taxon>Bacillati</taxon>
        <taxon>Bacillota</taxon>
        <taxon>Clostridia</taxon>
        <taxon>Lachnospirales</taxon>
        <taxon>Lachnospiraceae</taxon>
        <taxon>Hungatella</taxon>
    </lineage>
</organism>
<reference evidence="4 5" key="1">
    <citation type="submission" date="2015-09" db="EMBL/GenBank/DDBJ databases">
        <authorList>
            <consortium name="Pathogen Informatics"/>
        </authorList>
    </citation>
    <scope>NUCLEOTIDE SEQUENCE [LARGE SCALE GENOMIC DNA]</scope>
    <source>
        <strain evidence="4 5">2789STDY5608850</strain>
    </source>
</reference>
<evidence type="ECO:0000259" key="3">
    <source>
        <dbReference type="Pfam" id="PF20720"/>
    </source>
</evidence>
<dbReference type="InterPro" id="IPR007560">
    <property type="entry name" value="Restrct_endonuc_IV_Mrr"/>
</dbReference>
<dbReference type="Proteomes" id="UP000095651">
    <property type="component" value="Unassembled WGS sequence"/>
</dbReference>
<dbReference type="GO" id="GO:0004519">
    <property type="term" value="F:endonuclease activity"/>
    <property type="evidence" value="ECO:0007669"/>
    <property type="project" value="InterPro"/>
</dbReference>
<accession>A0A174M0J9</accession>
<dbReference type="InterPro" id="IPR027417">
    <property type="entry name" value="P-loop_NTPase"/>
</dbReference>
<dbReference type="SUPFAM" id="SSF52540">
    <property type="entry name" value="P-loop containing nucleoside triphosphate hydrolases"/>
    <property type="match status" value="1"/>
</dbReference>
<feature type="domain" description="Novel STAND NTPase 3" evidence="3">
    <location>
        <begin position="178"/>
        <end position="330"/>
    </location>
</feature>
<evidence type="ECO:0000313" key="4">
    <source>
        <dbReference type="EMBL" id="CUP28427.1"/>
    </source>
</evidence>
<dbReference type="Pfam" id="PF20720">
    <property type="entry name" value="nSTAND3"/>
    <property type="match status" value="1"/>
</dbReference>
<dbReference type="InterPro" id="IPR049050">
    <property type="entry name" value="nSTAND3"/>
</dbReference>
<dbReference type="AlphaFoldDB" id="A0A174M0J9"/>
<name>A0A174M0J9_9FIRM</name>
<dbReference type="GO" id="GO:0009307">
    <property type="term" value="P:DNA restriction-modification system"/>
    <property type="evidence" value="ECO:0007669"/>
    <property type="project" value="InterPro"/>
</dbReference>
<feature type="coiled-coil region" evidence="1">
    <location>
        <begin position="680"/>
        <end position="742"/>
    </location>
</feature>
<keyword evidence="1" id="KW-0175">Coiled coil</keyword>
<feature type="domain" description="Restriction endonuclease type IV Mrr" evidence="2">
    <location>
        <begin position="11"/>
        <end position="61"/>
    </location>
</feature>
<proteinExistence type="predicted"/>
<protein>
    <submittedName>
        <fullName evidence="4">ATPase AAA</fullName>
    </submittedName>
</protein>
<dbReference type="Gene3D" id="3.40.50.300">
    <property type="entry name" value="P-loop containing nucleotide triphosphate hydrolases"/>
    <property type="match status" value="1"/>
</dbReference>
<dbReference type="GO" id="GO:0003677">
    <property type="term" value="F:DNA binding"/>
    <property type="evidence" value="ECO:0007669"/>
    <property type="project" value="InterPro"/>
</dbReference>
<evidence type="ECO:0000256" key="1">
    <source>
        <dbReference type="SAM" id="Coils"/>
    </source>
</evidence>
<sequence length="760" mass="88911">MEYDFKSLFDYDFELLCCDLLSALLKKRIENFRRGKDLGIDLRYAGTSQGRIVVQCKHFANTPFSGLYRAVVKEYPKIKKLNPERYLLITSYFLTPVEKERLFDVLKPYCKSIDDILGGNEVNTLLREHPEVERVHYKLWLTSTAVLQKILHSEVYQQSEILQEEIKDKLKLYVQSQTAYGKARKVLDNYNCCIISGIPGIGKTTLAEILLIYYLDQDYQIVKIQSDIKEALKAYTPGVKQVFLYDDFLGDTALEIKANKNEGKELISFMKHISRQKGKKFILTTREYILNQACQSNEELARQDFKYDKCVISLEDYTKADRARILYNHLCFYNISNACIKDLLVNKRIMNIINHPNYSPRLIESVMNLYHSSGGGKFYEFFMNTLSHPDKLWEKSFCRQISPAARDLLLLVCSFSSPVSVARLKECYEPYHRHKALLENRSLSSIDFKDALRETEGTFIIIDRSYISYHNPSVRDFIQGYLLENDVEYRMLCEGAQDFDLSLQLAGFHEDLCIAQRNSLIDAVKRTYNSGVQYECGGFQVMGNRAVKLARINKNLKFPEFHNMVKEFIDKIPDLLEEERKNMTNENCCLKEAPHELREILEGLKAAGYGESLVRMEYGKVFEYLQAWFFWSIIYSIEDFMLFRDLSSECPLEIDAFNFPDVYLALEDFRDNIAEEHIQYIDYESDCDEYLESIEALQNLFKIDLSGVRRAAEERFFELQDVEDEEDDYEYREEKINQLLNDEVILDMFQSLLERGESFV</sequence>
<dbReference type="RefSeq" id="WP_055660079.1">
    <property type="nucleotide sequence ID" value="NZ_CABIXC010000023.1"/>
</dbReference>